<dbReference type="Proteomes" id="UP000631114">
    <property type="component" value="Unassembled WGS sequence"/>
</dbReference>
<evidence type="ECO:0000259" key="8">
    <source>
        <dbReference type="PROSITE" id="PS50845"/>
    </source>
</evidence>
<evidence type="ECO:0000256" key="1">
    <source>
        <dbReference type="ARBA" id="ARBA00004477"/>
    </source>
</evidence>
<feature type="transmembrane region" description="Helical" evidence="6">
    <location>
        <begin position="287"/>
        <end position="307"/>
    </location>
</feature>
<evidence type="ECO:0000256" key="2">
    <source>
        <dbReference type="ARBA" id="ARBA00022692"/>
    </source>
</evidence>
<keyword evidence="10" id="KW-1185">Reference proteome</keyword>
<feature type="transmembrane region" description="Helical" evidence="6">
    <location>
        <begin position="265"/>
        <end position="281"/>
    </location>
</feature>
<evidence type="ECO:0000256" key="6">
    <source>
        <dbReference type="RuleBase" id="RU363132"/>
    </source>
</evidence>
<evidence type="ECO:0000256" key="5">
    <source>
        <dbReference type="ARBA" id="ARBA00023136"/>
    </source>
</evidence>
<dbReference type="OrthoDB" id="567788at2759"/>
<keyword evidence="4 6" id="KW-1133">Transmembrane helix</keyword>
<dbReference type="PANTHER" id="PTHR46626">
    <property type="entry name" value="RETICULON-LIKE PROTEIN B17"/>
    <property type="match status" value="1"/>
</dbReference>
<dbReference type="AlphaFoldDB" id="A0A835HBM4"/>
<proteinExistence type="predicted"/>
<organism evidence="9 10">
    <name type="scientific">Coptis chinensis</name>
    <dbReference type="NCBI Taxonomy" id="261450"/>
    <lineage>
        <taxon>Eukaryota</taxon>
        <taxon>Viridiplantae</taxon>
        <taxon>Streptophyta</taxon>
        <taxon>Embryophyta</taxon>
        <taxon>Tracheophyta</taxon>
        <taxon>Spermatophyta</taxon>
        <taxon>Magnoliopsida</taxon>
        <taxon>Ranunculales</taxon>
        <taxon>Ranunculaceae</taxon>
        <taxon>Coptidoideae</taxon>
        <taxon>Coptis</taxon>
    </lineage>
</organism>
<dbReference type="Pfam" id="PF02453">
    <property type="entry name" value="Reticulon"/>
    <property type="match status" value="1"/>
</dbReference>
<evidence type="ECO:0000256" key="3">
    <source>
        <dbReference type="ARBA" id="ARBA00022824"/>
    </source>
</evidence>
<comment type="subcellular location">
    <subcellularLocation>
        <location evidence="1 6">Endoplasmic reticulum membrane</location>
        <topology evidence="1 6">Multi-pass membrane protein</topology>
    </subcellularLocation>
</comment>
<dbReference type="EMBL" id="JADFTS010000007">
    <property type="protein sequence ID" value="KAF9596070.1"/>
    <property type="molecule type" value="Genomic_DNA"/>
</dbReference>
<evidence type="ECO:0000313" key="9">
    <source>
        <dbReference type="EMBL" id="KAF9596070.1"/>
    </source>
</evidence>
<accession>A0A835HBM4</accession>
<keyword evidence="5 6" id="KW-0472">Membrane</keyword>
<protein>
    <recommendedName>
        <fullName evidence="6">Reticulon-like protein</fullName>
    </recommendedName>
</protein>
<reference evidence="9 10" key="1">
    <citation type="submission" date="2020-10" db="EMBL/GenBank/DDBJ databases">
        <title>The Coptis chinensis genome and diversification of protoberbering-type alkaloids.</title>
        <authorList>
            <person name="Wang B."/>
            <person name="Shu S."/>
            <person name="Song C."/>
            <person name="Liu Y."/>
        </authorList>
    </citation>
    <scope>NUCLEOTIDE SEQUENCE [LARGE SCALE GENOMIC DNA]</scope>
    <source>
        <strain evidence="9">HL-2020</strain>
        <tissue evidence="9">Leaf</tissue>
    </source>
</reference>
<dbReference type="GO" id="GO:0005789">
    <property type="term" value="C:endoplasmic reticulum membrane"/>
    <property type="evidence" value="ECO:0007669"/>
    <property type="project" value="UniProtKB-SubCell"/>
</dbReference>
<gene>
    <name evidence="9" type="ORF">IFM89_007123</name>
</gene>
<feature type="region of interest" description="Disordered" evidence="7">
    <location>
        <begin position="465"/>
        <end position="502"/>
    </location>
</feature>
<keyword evidence="2 6" id="KW-0812">Transmembrane</keyword>
<comment type="caution">
    <text evidence="9">The sequence shown here is derived from an EMBL/GenBank/DDBJ whole genome shotgun (WGS) entry which is preliminary data.</text>
</comment>
<evidence type="ECO:0000313" key="10">
    <source>
        <dbReference type="Proteomes" id="UP000631114"/>
    </source>
</evidence>
<name>A0A835HBM4_9MAGN</name>
<feature type="transmembrane region" description="Helical" evidence="6">
    <location>
        <begin position="426"/>
        <end position="455"/>
    </location>
</feature>
<dbReference type="InterPro" id="IPR003388">
    <property type="entry name" value="Reticulon"/>
</dbReference>
<keyword evidence="3 6" id="KW-0256">Endoplasmic reticulum</keyword>
<dbReference type="PROSITE" id="PS50845">
    <property type="entry name" value="RETICULON"/>
    <property type="match status" value="1"/>
</dbReference>
<evidence type="ECO:0000256" key="7">
    <source>
        <dbReference type="SAM" id="MobiDB-lite"/>
    </source>
</evidence>
<sequence length="502" mass="56836">MEVSRRKSGPRNVVAGSVWESRMKMDEVKGGIKVFNGGEKHIEESNNVDEGGDVLVLPMNKSLETNNQSTVVREKRRTWKAEPVEVIGSSPIQPNKFTSKSYKELSASSVDGIDKSPILIKHTRSVSHKDFNETCKDFGVCKEKTSSSSLSSLDCEEDEGEEGREEKVVENKSFDVKEVDVLEQKPNKVVREEKKVNHQIYRKSNSISPNVKKLPPLFRDSPLIEQEVKKPPPITLAEQPERFPEKQSKLQSFVDLVMWKDISKSAFIFGLGTFILISSSYTEDLDLSLISVISYMGLVYLAAIFVYKSVLCRGVTDVENSIHLVGEEEAIWLLKLILPYLNETLLELKAIFSGDPATTMKLAVLLFVLARCGSFITISKMVKLGFFGVFTLPKICSSYSAILPSSCKFWIQHSRDTWHSFTQKKVVAVVVFILLWKFSSMLTRIWAVFMLVVVVKYYQQSSREVEEQVEVEDNSKTNHGGRRQRQGVWASRVNPVKEKKES</sequence>
<dbReference type="PANTHER" id="PTHR46626:SF1">
    <property type="entry name" value="RETICULON-LIKE PROTEIN B21"/>
    <property type="match status" value="1"/>
</dbReference>
<dbReference type="InterPro" id="IPR044647">
    <property type="entry name" value="RTNLB17/18/21"/>
</dbReference>
<evidence type="ECO:0000256" key="4">
    <source>
        <dbReference type="ARBA" id="ARBA00022989"/>
    </source>
</evidence>
<feature type="domain" description="Reticulon" evidence="8">
    <location>
        <begin position="253"/>
        <end position="395"/>
    </location>
</feature>